<evidence type="ECO:0000313" key="3">
    <source>
        <dbReference type="WBParaSite" id="L893_g10506.t1"/>
    </source>
</evidence>
<evidence type="ECO:0000313" key="2">
    <source>
        <dbReference type="Proteomes" id="UP000095287"/>
    </source>
</evidence>
<reference evidence="3" key="1">
    <citation type="submission" date="2016-11" db="UniProtKB">
        <authorList>
            <consortium name="WormBaseParasite"/>
        </authorList>
    </citation>
    <scope>IDENTIFICATION</scope>
</reference>
<organism evidence="2 3">
    <name type="scientific">Steinernema glaseri</name>
    <dbReference type="NCBI Taxonomy" id="37863"/>
    <lineage>
        <taxon>Eukaryota</taxon>
        <taxon>Metazoa</taxon>
        <taxon>Ecdysozoa</taxon>
        <taxon>Nematoda</taxon>
        <taxon>Chromadorea</taxon>
        <taxon>Rhabditida</taxon>
        <taxon>Tylenchina</taxon>
        <taxon>Panagrolaimomorpha</taxon>
        <taxon>Strongyloidoidea</taxon>
        <taxon>Steinernematidae</taxon>
        <taxon>Steinernema</taxon>
    </lineage>
</organism>
<accession>A0A1I7XX56</accession>
<feature type="region of interest" description="Disordered" evidence="1">
    <location>
        <begin position="1"/>
        <end position="27"/>
    </location>
</feature>
<keyword evidence="2" id="KW-1185">Reference proteome</keyword>
<dbReference type="WBParaSite" id="L893_g10506.t1">
    <property type="protein sequence ID" value="L893_g10506.t1"/>
    <property type="gene ID" value="L893_g10506"/>
</dbReference>
<protein>
    <submittedName>
        <fullName evidence="3">Uncharacterized protein</fullName>
    </submittedName>
</protein>
<sequence>MARAGWLPFPGSAHSKGPADLGRHPFTKAEKANLPDTCPWRHTREASPTTAYFDFTTDSKTERHHVRRAPLEF</sequence>
<proteinExistence type="predicted"/>
<dbReference type="Proteomes" id="UP000095287">
    <property type="component" value="Unplaced"/>
</dbReference>
<dbReference type="AlphaFoldDB" id="A0A1I7XX56"/>
<evidence type="ECO:0000256" key="1">
    <source>
        <dbReference type="SAM" id="MobiDB-lite"/>
    </source>
</evidence>
<name>A0A1I7XX56_9BILA</name>